<evidence type="ECO:0000313" key="3">
    <source>
        <dbReference type="Proteomes" id="UP001148018"/>
    </source>
</evidence>
<dbReference type="PROSITE" id="PS51663">
    <property type="entry name" value="STATHMIN_3"/>
    <property type="match status" value="1"/>
</dbReference>
<dbReference type="GO" id="GO:0007019">
    <property type="term" value="P:microtubule depolymerization"/>
    <property type="evidence" value="ECO:0007669"/>
    <property type="project" value="TreeGrafter"/>
</dbReference>
<accession>A0A9Q0E8F4</accession>
<reference evidence="2" key="1">
    <citation type="submission" date="2022-07" db="EMBL/GenBank/DDBJ databases">
        <title>Chromosome-level genome of Muraenolepis orangiensis.</title>
        <authorList>
            <person name="Kim J."/>
        </authorList>
    </citation>
    <scope>NUCLEOTIDE SEQUENCE</scope>
    <source>
        <strain evidence="2">KU_S4_2022</strain>
        <tissue evidence="2">Muscle</tissue>
    </source>
</reference>
<dbReference type="PIRSF" id="PIRSF002285">
    <property type="entry name" value="Stathmin"/>
    <property type="match status" value="1"/>
</dbReference>
<dbReference type="PANTHER" id="PTHR10104:SF17">
    <property type="entry name" value="STATHMIN-3"/>
    <property type="match status" value="1"/>
</dbReference>
<dbReference type="PRINTS" id="PR00345">
    <property type="entry name" value="STATHMIN"/>
</dbReference>
<dbReference type="EMBL" id="JANIIK010000046">
    <property type="protein sequence ID" value="KAJ3602824.1"/>
    <property type="molecule type" value="Genomic_DNA"/>
</dbReference>
<dbReference type="Proteomes" id="UP001148018">
    <property type="component" value="Unassembled WGS sequence"/>
</dbReference>
<dbReference type="GO" id="GO:0015631">
    <property type="term" value="F:tubulin binding"/>
    <property type="evidence" value="ECO:0007669"/>
    <property type="project" value="TreeGrafter"/>
</dbReference>
<dbReference type="Gene3D" id="6.10.280.30">
    <property type="match status" value="1"/>
</dbReference>
<dbReference type="PANTHER" id="PTHR10104">
    <property type="entry name" value="STATHMIN"/>
    <property type="match status" value="1"/>
</dbReference>
<dbReference type="GO" id="GO:0031175">
    <property type="term" value="P:neuron projection development"/>
    <property type="evidence" value="ECO:0007669"/>
    <property type="project" value="TreeGrafter"/>
</dbReference>
<dbReference type="OrthoDB" id="5986631at2759"/>
<proteinExistence type="inferred from homology"/>
<dbReference type="InterPro" id="IPR036002">
    <property type="entry name" value="Stathmin_sf"/>
</dbReference>
<evidence type="ECO:0000256" key="1">
    <source>
        <dbReference type="RuleBase" id="RU004388"/>
    </source>
</evidence>
<dbReference type="GO" id="GO:0031110">
    <property type="term" value="P:regulation of microtubule polymerization or depolymerization"/>
    <property type="evidence" value="ECO:0007669"/>
    <property type="project" value="InterPro"/>
</dbReference>
<dbReference type="InterPro" id="IPR000956">
    <property type="entry name" value="Stathmin_fam"/>
</dbReference>
<protein>
    <recommendedName>
        <fullName evidence="1">Stathmin</fullName>
    </recommendedName>
</protein>
<sequence length="167" mass="19282">MTTTVSAYMDKIKEMSMLSLICSCFHTKPRPTGLVHYGDVEAQPKAVNKRASGQAFEVYLEVPADPAPSKPQIKTPLRKELSMEELQKRLEAADQRRKSQEALVLQQLAERREHQREVVLRALQENQSFSRRAEERLLHRMEVNKENRTVLLNALKQRLHEKARGLP</sequence>
<comment type="caution">
    <text evidence="2">The sequence shown here is derived from an EMBL/GenBank/DDBJ whole genome shotgun (WGS) entry which is preliminary data.</text>
</comment>
<keyword evidence="3" id="KW-1185">Reference proteome</keyword>
<dbReference type="GO" id="GO:0043005">
    <property type="term" value="C:neuron projection"/>
    <property type="evidence" value="ECO:0007669"/>
    <property type="project" value="TreeGrafter"/>
</dbReference>
<evidence type="ECO:0000313" key="2">
    <source>
        <dbReference type="EMBL" id="KAJ3602824.1"/>
    </source>
</evidence>
<dbReference type="GO" id="GO:0005737">
    <property type="term" value="C:cytoplasm"/>
    <property type="evidence" value="ECO:0007669"/>
    <property type="project" value="TreeGrafter"/>
</dbReference>
<organism evidence="2 3">
    <name type="scientific">Muraenolepis orangiensis</name>
    <name type="common">Patagonian moray cod</name>
    <dbReference type="NCBI Taxonomy" id="630683"/>
    <lineage>
        <taxon>Eukaryota</taxon>
        <taxon>Metazoa</taxon>
        <taxon>Chordata</taxon>
        <taxon>Craniata</taxon>
        <taxon>Vertebrata</taxon>
        <taxon>Euteleostomi</taxon>
        <taxon>Actinopterygii</taxon>
        <taxon>Neopterygii</taxon>
        <taxon>Teleostei</taxon>
        <taxon>Neoteleostei</taxon>
        <taxon>Acanthomorphata</taxon>
        <taxon>Zeiogadaria</taxon>
        <taxon>Gadariae</taxon>
        <taxon>Gadiformes</taxon>
        <taxon>Muraenolepidoidei</taxon>
        <taxon>Muraenolepididae</taxon>
        <taxon>Muraenolepis</taxon>
    </lineage>
</organism>
<dbReference type="Pfam" id="PF00836">
    <property type="entry name" value="Stathmin"/>
    <property type="match status" value="1"/>
</dbReference>
<dbReference type="AlphaFoldDB" id="A0A9Q0E8F4"/>
<comment type="similarity">
    <text evidence="1">Belongs to the stathmin family.</text>
</comment>
<gene>
    <name evidence="2" type="ORF">NHX12_030570</name>
</gene>
<dbReference type="SUPFAM" id="SSF101494">
    <property type="entry name" value="Stathmin"/>
    <property type="match status" value="1"/>
</dbReference>
<name>A0A9Q0E8F4_9TELE</name>